<reference evidence="2" key="2">
    <citation type="submission" date="2020-09" db="EMBL/GenBank/DDBJ databases">
        <authorList>
            <person name="Sun Q."/>
            <person name="Sedlacek I."/>
        </authorList>
    </citation>
    <scope>NUCLEOTIDE SEQUENCE</scope>
    <source>
        <strain evidence="2">CCM 7684</strain>
    </source>
</reference>
<proteinExistence type="predicted"/>
<dbReference type="EMBL" id="BMCP01000002">
    <property type="protein sequence ID" value="GGE44957.1"/>
    <property type="molecule type" value="Genomic_DNA"/>
</dbReference>
<name>A0A8J3DVH2_9RHOB</name>
<keyword evidence="3" id="KW-1185">Reference proteome</keyword>
<gene>
    <name evidence="2" type="ORF">GCM10007276_22600</name>
</gene>
<evidence type="ECO:0008006" key="4">
    <source>
        <dbReference type="Google" id="ProtNLM"/>
    </source>
</evidence>
<accession>A0A8J3DVH2</accession>
<feature type="region of interest" description="Disordered" evidence="1">
    <location>
        <begin position="131"/>
        <end position="168"/>
    </location>
</feature>
<feature type="compositionally biased region" description="Pro residues" evidence="1">
    <location>
        <begin position="157"/>
        <end position="168"/>
    </location>
</feature>
<feature type="region of interest" description="Disordered" evidence="1">
    <location>
        <begin position="41"/>
        <end position="80"/>
    </location>
</feature>
<feature type="compositionally biased region" description="Low complexity" evidence="1">
    <location>
        <begin position="41"/>
        <end position="55"/>
    </location>
</feature>
<evidence type="ECO:0000313" key="2">
    <source>
        <dbReference type="EMBL" id="GGE44957.1"/>
    </source>
</evidence>
<evidence type="ECO:0000256" key="1">
    <source>
        <dbReference type="SAM" id="MobiDB-lite"/>
    </source>
</evidence>
<dbReference type="AlphaFoldDB" id="A0A8J3DVH2"/>
<feature type="compositionally biased region" description="Low complexity" evidence="1">
    <location>
        <begin position="64"/>
        <end position="76"/>
    </location>
</feature>
<sequence>MKDVSVTSHMECRTSMSRRSFTAAAAFAALILSHSLAISQSAPQVPQDAPPAQNQPSPPSGGEAPAVSAQQAAPVADTAGREECAWSGKRVITLLWRDDINGAREQLRFYDRFLCPDTRLRDAFRCVIRSGEFDPDKPESVASKVGQCWTAPDRQPQEPPAPEKPAAQ</sequence>
<comment type="caution">
    <text evidence="2">The sequence shown here is derived from an EMBL/GenBank/DDBJ whole genome shotgun (WGS) entry which is preliminary data.</text>
</comment>
<organism evidence="2 3">
    <name type="scientific">Agaricicola taiwanensis</name>
    <dbReference type="NCBI Taxonomy" id="591372"/>
    <lineage>
        <taxon>Bacteria</taxon>
        <taxon>Pseudomonadati</taxon>
        <taxon>Pseudomonadota</taxon>
        <taxon>Alphaproteobacteria</taxon>
        <taxon>Rhodobacterales</taxon>
        <taxon>Paracoccaceae</taxon>
        <taxon>Agaricicola</taxon>
    </lineage>
</organism>
<reference evidence="2" key="1">
    <citation type="journal article" date="2014" name="Int. J. Syst. Evol. Microbiol.">
        <title>Complete genome sequence of Corynebacterium casei LMG S-19264T (=DSM 44701T), isolated from a smear-ripened cheese.</title>
        <authorList>
            <consortium name="US DOE Joint Genome Institute (JGI-PGF)"/>
            <person name="Walter F."/>
            <person name="Albersmeier A."/>
            <person name="Kalinowski J."/>
            <person name="Ruckert C."/>
        </authorList>
    </citation>
    <scope>NUCLEOTIDE SEQUENCE</scope>
    <source>
        <strain evidence="2">CCM 7684</strain>
    </source>
</reference>
<dbReference type="Proteomes" id="UP000602745">
    <property type="component" value="Unassembled WGS sequence"/>
</dbReference>
<evidence type="ECO:0000313" key="3">
    <source>
        <dbReference type="Proteomes" id="UP000602745"/>
    </source>
</evidence>
<protein>
    <recommendedName>
        <fullName evidence="4">Beta-1-3, beta-1-6-glucan biosynthesis protein</fullName>
    </recommendedName>
</protein>